<organism evidence="4 5">
    <name type="scientific">Hyaloscypha hepaticicola</name>
    <dbReference type="NCBI Taxonomy" id="2082293"/>
    <lineage>
        <taxon>Eukaryota</taxon>
        <taxon>Fungi</taxon>
        <taxon>Dikarya</taxon>
        <taxon>Ascomycota</taxon>
        <taxon>Pezizomycotina</taxon>
        <taxon>Leotiomycetes</taxon>
        <taxon>Helotiales</taxon>
        <taxon>Hyaloscyphaceae</taxon>
        <taxon>Hyaloscypha</taxon>
    </lineage>
</organism>
<evidence type="ECO:0000313" key="5">
    <source>
        <dbReference type="Proteomes" id="UP000235672"/>
    </source>
</evidence>
<protein>
    <recommendedName>
        <fullName evidence="6">Mid2 domain-containing protein</fullName>
    </recommendedName>
</protein>
<evidence type="ECO:0000256" key="3">
    <source>
        <dbReference type="SAM" id="SignalP"/>
    </source>
</evidence>
<dbReference type="CDD" id="cd12087">
    <property type="entry name" value="TM_EGFR-like"/>
    <property type="match status" value="1"/>
</dbReference>
<evidence type="ECO:0008006" key="6">
    <source>
        <dbReference type="Google" id="ProtNLM"/>
    </source>
</evidence>
<dbReference type="AlphaFoldDB" id="A0A2J6QL64"/>
<evidence type="ECO:0000256" key="2">
    <source>
        <dbReference type="SAM" id="Phobius"/>
    </source>
</evidence>
<gene>
    <name evidence="4" type="ORF">NA56DRAFT_684473</name>
</gene>
<reference evidence="4 5" key="1">
    <citation type="submission" date="2016-05" db="EMBL/GenBank/DDBJ databases">
        <title>A degradative enzymes factory behind the ericoid mycorrhizal symbiosis.</title>
        <authorList>
            <consortium name="DOE Joint Genome Institute"/>
            <person name="Martino E."/>
            <person name="Morin E."/>
            <person name="Grelet G."/>
            <person name="Kuo A."/>
            <person name="Kohler A."/>
            <person name="Daghino S."/>
            <person name="Barry K."/>
            <person name="Choi C."/>
            <person name="Cichocki N."/>
            <person name="Clum A."/>
            <person name="Copeland A."/>
            <person name="Hainaut M."/>
            <person name="Haridas S."/>
            <person name="Labutti K."/>
            <person name="Lindquist E."/>
            <person name="Lipzen A."/>
            <person name="Khouja H.-R."/>
            <person name="Murat C."/>
            <person name="Ohm R."/>
            <person name="Olson A."/>
            <person name="Spatafora J."/>
            <person name="Veneault-Fourrey C."/>
            <person name="Henrissat B."/>
            <person name="Grigoriev I."/>
            <person name="Martin F."/>
            <person name="Perotto S."/>
        </authorList>
    </citation>
    <scope>NUCLEOTIDE SEQUENCE [LARGE SCALE GENOMIC DNA]</scope>
    <source>
        <strain evidence="4 5">UAMH 7357</strain>
    </source>
</reference>
<accession>A0A2J6QL64</accession>
<feature type="compositionally biased region" description="Low complexity" evidence="1">
    <location>
        <begin position="113"/>
        <end position="218"/>
    </location>
</feature>
<feature type="region of interest" description="Disordered" evidence="1">
    <location>
        <begin position="113"/>
        <end position="227"/>
    </location>
</feature>
<keyword evidence="2" id="KW-1133">Transmembrane helix</keyword>
<keyword evidence="5" id="KW-1185">Reference proteome</keyword>
<dbReference type="STRING" id="1745343.A0A2J6QL64"/>
<name>A0A2J6QL64_9HELO</name>
<feature type="signal peptide" evidence="3">
    <location>
        <begin position="1"/>
        <end position="17"/>
    </location>
</feature>
<keyword evidence="2" id="KW-0472">Membrane</keyword>
<feature type="transmembrane region" description="Helical" evidence="2">
    <location>
        <begin position="233"/>
        <end position="256"/>
    </location>
</feature>
<sequence>MLFVVFVAAAFTTIASAQVTFNGSAYICPPTGGDFCAGDSLQGDIILRCSGGVAQPGNCADNLAGEPPLGNQPDTYCWETSASSGDAACAKNCIVYCGSGNCPADFTLPGCTPSGVSGSSSTSSPPIIVPPTSSSTTPKAAPSTPTTSDSTPTSLSNTSNLSSATGLTTSNPDSSTSSPTLSTAIPISSGTNSNSDTPNPNSSQSKPSSDSPTSSPINAVTSKQGGLSTGTKLGIGIGVAVGVLFFLALAGFTFWYGRRSATRKREEDGAVLSKVELGPGVPRRRELADTSVPLSVEEQGELERRRRAAELSGIAVSPVELSGEREELEILREKGRMPVEMD</sequence>
<dbReference type="Proteomes" id="UP000235672">
    <property type="component" value="Unassembled WGS sequence"/>
</dbReference>
<proteinExistence type="predicted"/>
<dbReference type="EMBL" id="KZ613466">
    <property type="protein sequence ID" value="PMD26979.1"/>
    <property type="molecule type" value="Genomic_DNA"/>
</dbReference>
<evidence type="ECO:0000256" key="1">
    <source>
        <dbReference type="SAM" id="MobiDB-lite"/>
    </source>
</evidence>
<feature type="chain" id="PRO_5014375113" description="Mid2 domain-containing protein" evidence="3">
    <location>
        <begin position="18"/>
        <end position="342"/>
    </location>
</feature>
<evidence type="ECO:0000313" key="4">
    <source>
        <dbReference type="EMBL" id="PMD26979.1"/>
    </source>
</evidence>
<keyword evidence="3" id="KW-0732">Signal</keyword>
<keyword evidence="2" id="KW-0812">Transmembrane</keyword>
<dbReference type="OrthoDB" id="5426294at2759"/>